<accession>A0A0R1DPD2</accession>
<protein>
    <submittedName>
        <fullName evidence="1">Uncharacterized protein</fullName>
    </submittedName>
</protein>
<organism evidence="1 2">
    <name type="scientific">Drosophila yakuba</name>
    <name type="common">Fruit fly</name>
    <dbReference type="NCBI Taxonomy" id="7245"/>
    <lineage>
        <taxon>Eukaryota</taxon>
        <taxon>Metazoa</taxon>
        <taxon>Ecdysozoa</taxon>
        <taxon>Arthropoda</taxon>
        <taxon>Hexapoda</taxon>
        <taxon>Insecta</taxon>
        <taxon>Pterygota</taxon>
        <taxon>Neoptera</taxon>
        <taxon>Endopterygota</taxon>
        <taxon>Diptera</taxon>
        <taxon>Brachycera</taxon>
        <taxon>Muscomorpha</taxon>
        <taxon>Ephydroidea</taxon>
        <taxon>Drosophilidae</taxon>
        <taxon>Drosophila</taxon>
        <taxon>Sophophora</taxon>
    </lineage>
</organism>
<evidence type="ECO:0000313" key="2">
    <source>
        <dbReference type="Proteomes" id="UP000002282"/>
    </source>
</evidence>
<keyword evidence="2" id="KW-1185">Reference proteome</keyword>
<evidence type="ECO:0000313" key="1">
    <source>
        <dbReference type="EMBL" id="KRJ99100.1"/>
    </source>
</evidence>
<reference evidence="1 2" key="1">
    <citation type="journal article" date="2007" name="Nature">
        <title>Evolution of genes and genomes on the Drosophila phylogeny.</title>
        <authorList>
            <consortium name="Drosophila 12 Genomes Consortium"/>
            <person name="Clark A.G."/>
            <person name="Eisen M.B."/>
            <person name="Smith D.R."/>
            <person name="Bergman C.M."/>
            <person name="Oliver B."/>
            <person name="Markow T.A."/>
            <person name="Kaufman T.C."/>
            <person name="Kellis M."/>
            <person name="Gelbart W."/>
            <person name="Iyer V.N."/>
            <person name="Pollard D.A."/>
            <person name="Sackton T.B."/>
            <person name="Larracuente A.M."/>
            <person name="Singh N.D."/>
            <person name="Abad J.P."/>
            <person name="Abt D.N."/>
            <person name="Adryan B."/>
            <person name="Aguade M."/>
            <person name="Akashi H."/>
            <person name="Anderson W.W."/>
            <person name="Aquadro C.F."/>
            <person name="Ardell D.H."/>
            <person name="Arguello R."/>
            <person name="Artieri C.G."/>
            <person name="Barbash D.A."/>
            <person name="Barker D."/>
            <person name="Barsanti P."/>
            <person name="Batterham P."/>
            <person name="Batzoglou S."/>
            <person name="Begun D."/>
            <person name="Bhutkar A."/>
            <person name="Blanco E."/>
            <person name="Bosak S.A."/>
            <person name="Bradley R.K."/>
            <person name="Brand A.D."/>
            <person name="Brent M.R."/>
            <person name="Brooks A.N."/>
            <person name="Brown R.H."/>
            <person name="Butlin R.K."/>
            <person name="Caggese C."/>
            <person name="Calvi B.R."/>
            <person name="Bernardo de Carvalho A."/>
            <person name="Caspi A."/>
            <person name="Castrezana S."/>
            <person name="Celniker S.E."/>
            <person name="Chang J.L."/>
            <person name="Chapple C."/>
            <person name="Chatterji S."/>
            <person name="Chinwalla A."/>
            <person name="Civetta A."/>
            <person name="Clifton S.W."/>
            <person name="Comeron J.M."/>
            <person name="Costello J.C."/>
            <person name="Coyne J.A."/>
            <person name="Daub J."/>
            <person name="David R.G."/>
            <person name="Delcher A.L."/>
            <person name="Delehaunty K."/>
            <person name="Do C.B."/>
            <person name="Ebling H."/>
            <person name="Edwards K."/>
            <person name="Eickbush T."/>
            <person name="Evans J.D."/>
            <person name="Filipski A."/>
            <person name="Findeiss S."/>
            <person name="Freyhult E."/>
            <person name="Fulton L."/>
            <person name="Fulton R."/>
            <person name="Garcia A.C."/>
            <person name="Gardiner A."/>
            <person name="Garfield D.A."/>
            <person name="Garvin B.E."/>
            <person name="Gibson G."/>
            <person name="Gilbert D."/>
            <person name="Gnerre S."/>
            <person name="Godfrey J."/>
            <person name="Good R."/>
            <person name="Gotea V."/>
            <person name="Gravely B."/>
            <person name="Greenberg A.J."/>
            <person name="Griffiths-Jones S."/>
            <person name="Gross S."/>
            <person name="Guigo R."/>
            <person name="Gustafson E.A."/>
            <person name="Haerty W."/>
            <person name="Hahn M.W."/>
            <person name="Halligan D.L."/>
            <person name="Halpern A.L."/>
            <person name="Halter G.M."/>
            <person name="Han M.V."/>
            <person name="Heger A."/>
            <person name="Hillier L."/>
            <person name="Hinrichs A.S."/>
            <person name="Holmes I."/>
            <person name="Hoskins R.A."/>
            <person name="Hubisz M.J."/>
            <person name="Hultmark D."/>
            <person name="Huntley M.A."/>
            <person name="Jaffe D.B."/>
            <person name="Jagadeeshan S."/>
            <person name="Jeck W.R."/>
            <person name="Johnson J."/>
            <person name="Jones C.D."/>
            <person name="Jordan W.C."/>
            <person name="Karpen G.H."/>
            <person name="Kataoka E."/>
            <person name="Keightley P.D."/>
            <person name="Kheradpour P."/>
            <person name="Kirkness E.F."/>
            <person name="Koerich L.B."/>
            <person name="Kristiansen K."/>
            <person name="Kudrna D."/>
            <person name="Kulathinal R.J."/>
            <person name="Kumar S."/>
            <person name="Kwok R."/>
            <person name="Lander E."/>
            <person name="Langley C.H."/>
            <person name="Lapoint R."/>
            <person name="Lazzaro B.P."/>
            <person name="Lee S.J."/>
            <person name="Levesque L."/>
            <person name="Li R."/>
            <person name="Lin C.F."/>
            <person name="Lin M.F."/>
            <person name="Lindblad-Toh K."/>
            <person name="Llopart A."/>
            <person name="Long M."/>
            <person name="Low L."/>
            <person name="Lozovsky E."/>
            <person name="Lu J."/>
            <person name="Luo M."/>
            <person name="Machado C.A."/>
            <person name="Makalowski W."/>
            <person name="Marzo M."/>
            <person name="Matsuda M."/>
            <person name="Matzkin L."/>
            <person name="McAllister B."/>
            <person name="McBride C.S."/>
            <person name="McKernan B."/>
            <person name="McKernan K."/>
            <person name="Mendez-Lago M."/>
            <person name="Minx P."/>
            <person name="Mollenhauer M.U."/>
            <person name="Montooth K."/>
            <person name="Mount S.M."/>
            <person name="Mu X."/>
            <person name="Myers E."/>
            <person name="Negre B."/>
            <person name="Newfeld S."/>
            <person name="Nielsen R."/>
            <person name="Noor M.A."/>
            <person name="O'Grady P."/>
            <person name="Pachter L."/>
            <person name="Papaceit M."/>
            <person name="Parisi M.J."/>
            <person name="Parisi M."/>
            <person name="Parts L."/>
            <person name="Pedersen J.S."/>
            <person name="Pesole G."/>
            <person name="Phillippy A.M."/>
            <person name="Ponting C.P."/>
            <person name="Pop M."/>
            <person name="Porcelli D."/>
            <person name="Powell J.R."/>
            <person name="Prohaska S."/>
            <person name="Pruitt K."/>
            <person name="Puig M."/>
            <person name="Quesneville H."/>
            <person name="Ram K.R."/>
            <person name="Rand D."/>
            <person name="Rasmussen M.D."/>
            <person name="Reed L.K."/>
            <person name="Reenan R."/>
            <person name="Reily A."/>
            <person name="Remington K.A."/>
            <person name="Rieger T.T."/>
            <person name="Ritchie M.G."/>
            <person name="Robin C."/>
            <person name="Rogers Y.H."/>
            <person name="Rohde C."/>
            <person name="Rozas J."/>
            <person name="Rubenfield M.J."/>
            <person name="Ruiz A."/>
            <person name="Russo S."/>
            <person name="Salzberg S.L."/>
            <person name="Sanchez-Gracia A."/>
            <person name="Saranga D.J."/>
            <person name="Sato H."/>
            <person name="Schaeffer S.W."/>
            <person name="Schatz M.C."/>
            <person name="Schlenke T."/>
            <person name="Schwartz R."/>
            <person name="Segarra C."/>
            <person name="Singh R.S."/>
            <person name="Sirot L."/>
            <person name="Sirota M."/>
            <person name="Sisneros N.B."/>
            <person name="Smith C.D."/>
            <person name="Smith T.F."/>
            <person name="Spieth J."/>
            <person name="Stage D.E."/>
            <person name="Stark A."/>
            <person name="Stephan W."/>
            <person name="Strausberg R.L."/>
            <person name="Strempel S."/>
            <person name="Sturgill D."/>
            <person name="Sutton G."/>
            <person name="Sutton G.G."/>
            <person name="Tao W."/>
            <person name="Teichmann S."/>
            <person name="Tobari Y.N."/>
            <person name="Tomimura Y."/>
            <person name="Tsolas J.M."/>
            <person name="Valente V.L."/>
            <person name="Venter E."/>
            <person name="Venter J.C."/>
            <person name="Vicario S."/>
            <person name="Vieira F.G."/>
            <person name="Vilella A.J."/>
            <person name="Villasante A."/>
            <person name="Walenz B."/>
            <person name="Wang J."/>
            <person name="Wasserman M."/>
            <person name="Watts T."/>
            <person name="Wilson D."/>
            <person name="Wilson R.K."/>
            <person name="Wing R.A."/>
            <person name="Wolfner M.F."/>
            <person name="Wong A."/>
            <person name="Wong G.K."/>
            <person name="Wu C.I."/>
            <person name="Wu G."/>
            <person name="Yamamoto D."/>
            <person name="Yang H.P."/>
            <person name="Yang S.P."/>
            <person name="Yorke J.A."/>
            <person name="Yoshida K."/>
            <person name="Zdobnov E."/>
            <person name="Zhang P."/>
            <person name="Zhang Y."/>
            <person name="Zimin A.V."/>
            <person name="Baldwin J."/>
            <person name="Abdouelleil A."/>
            <person name="Abdulkadir J."/>
            <person name="Abebe A."/>
            <person name="Abera B."/>
            <person name="Abreu J."/>
            <person name="Acer S.C."/>
            <person name="Aftuck L."/>
            <person name="Alexander A."/>
            <person name="An P."/>
            <person name="Anderson E."/>
            <person name="Anderson S."/>
            <person name="Arachi H."/>
            <person name="Azer M."/>
            <person name="Bachantsang P."/>
            <person name="Barry A."/>
            <person name="Bayul T."/>
            <person name="Berlin A."/>
            <person name="Bessette D."/>
            <person name="Bloom T."/>
            <person name="Blye J."/>
            <person name="Boguslavskiy L."/>
            <person name="Bonnet C."/>
            <person name="Boukhgalter B."/>
            <person name="Bourzgui I."/>
            <person name="Brown A."/>
            <person name="Cahill P."/>
            <person name="Channer S."/>
            <person name="Cheshatsang Y."/>
            <person name="Chuda L."/>
            <person name="Citroen M."/>
            <person name="Collymore A."/>
            <person name="Cooke P."/>
            <person name="Costello M."/>
            <person name="D'Aco K."/>
            <person name="Daza R."/>
            <person name="De Haan G."/>
            <person name="DeGray S."/>
            <person name="DeMaso C."/>
            <person name="Dhargay N."/>
            <person name="Dooley K."/>
            <person name="Dooley E."/>
            <person name="Doricent M."/>
            <person name="Dorje P."/>
            <person name="Dorjee K."/>
            <person name="Dupes A."/>
            <person name="Elong R."/>
            <person name="Falk J."/>
            <person name="Farina A."/>
            <person name="Faro S."/>
            <person name="Ferguson D."/>
            <person name="Fisher S."/>
            <person name="Foley C.D."/>
            <person name="Franke A."/>
            <person name="Friedrich D."/>
            <person name="Gadbois L."/>
            <person name="Gearin G."/>
            <person name="Gearin C.R."/>
            <person name="Giannoukos G."/>
            <person name="Goode T."/>
            <person name="Graham J."/>
            <person name="Grandbois E."/>
            <person name="Grewal S."/>
            <person name="Gyaltsen K."/>
            <person name="Hafez N."/>
            <person name="Hagos B."/>
            <person name="Hall J."/>
            <person name="Henson C."/>
            <person name="Hollinger A."/>
            <person name="Honan T."/>
            <person name="Huard M.D."/>
            <person name="Hughes L."/>
            <person name="Hurhula B."/>
            <person name="Husby M.E."/>
            <person name="Kamat A."/>
            <person name="Kanga B."/>
            <person name="Kashin S."/>
            <person name="Khazanovich D."/>
            <person name="Kisner P."/>
            <person name="Lance K."/>
            <person name="Lara M."/>
            <person name="Lee W."/>
            <person name="Lennon N."/>
            <person name="Letendre F."/>
            <person name="LeVine R."/>
            <person name="Lipovsky A."/>
            <person name="Liu X."/>
            <person name="Liu J."/>
            <person name="Liu S."/>
            <person name="Lokyitsang T."/>
            <person name="Lokyitsang Y."/>
            <person name="Lubonja R."/>
            <person name="Lui A."/>
            <person name="MacDonald P."/>
            <person name="Magnisalis V."/>
            <person name="Maru K."/>
            <person name="Matthews C."/>
            <person name="McCusker W."/>
            <person name="McDonough S."/>
            <person name="Mehta T."/>
            <person name="Meldrim J."/>
            <person name="Meneus L."/>
            <person name="Mihai O."/>
            <person name="Mihalev A."/>
            <person name="Mihova T."/>
            <person name="Mittelman R."/>
            <person name="Mlenga V."/>
            <person name="Montmayeur A."/>
            <person name="Mulrain L."/>
            <person name="Navidi A."/>
            <person name="Naylor J."/>
            <person name="Negash T."/>
            <person name="Nguyen T."/>
            <person name="Nguyen N."/>
            <person name="Nicol R."/>
            <person name="Norbu C."/>
            <person name="Norbu N."/>
            <person name="Novod N."/>
            <person name="O'Neill B."/>
            <person name="Osman S."/>
            <person name="Markiewicz E."/>
            <person name="Oyono O.L."/>
            <person name="Patti C."/>
            <person name="Phunkhang P."/>
            <person name="Pierre F."/>
            <person name="Priest M."/>
            <person name="Raghuraman S."/>
            <person name="Rege F."/>
            <person name="Reyes R."/>
            <person name="Rise C."/>
            <person name="Rogov P."/>
            <person name="Ross K."/>
            <person name="Ryan E."/>
            <person name="Settipalli S."/>
            <person name="Shea T."/>
            <person name="Sherpa N."/>
            <person name="Shi L."/>
            <person name="Shih D."/>
            <person name="Sparrow T."/>
            <person name="Spaulding J."/>
            <person name="Stalker J."/>
            <person name="Stange-Thomann N."/>
            <person name="Stavropoulos S."/>
            <person name="Stone C."/>
            <person name="Strader C."/>
            <person name="Tesfaye S."/>
            <person name="Thomson T."/>
            <person name="Thoulutsang Y."/>
            <person name="Thoulutsang D."/>
            <person name="Topham K."/>
            <person name="Topping I."/>
            <person name="Tsamla T."/>
            <person name="Vassiliev H."/>
            <person name="Vo A."/>
            <person name="Wangchuk T."/>
            <person name="Wangdi T."/>
            <person name="Weiand M."/>
            <person name="Wilkinson J."/>
            <person name="Wilson A."/>
            <person name="Yadav S."/>
            <person name="Young G."/>
            <person name="Yu Q."/>
            <person name="Zembek L."/>
            <person name="Zhong D."/>
            <person name="Zimmer A."/>
            <person name="Zwirko Z."/>
            <person name="Jaffe D.B."/>
            <person name="Alvarez P."/>
            <person name="Brockman W."/>
            <person name="Butler J."/>
            <person name="Chin C."/>
            <person name="Gnerre S."/>
            <person name="Grabherr M."/>
            <person name="Kleber M."/>
            <person name="Mauceli E."/>
            <person name="MacCallum I."/>
        </authorList>
    </citation>
    <scope>NUCLEOTIDE SEQUENCE [LARGE SCALE GENOMIC DNA]</scope>
    <source>
        <strain evidence="2">Tai18E2 / Tucson 14021-0261.01</strain>
    </source>
</reference>
<dbReference type="KEGG" id="dya:Dyak_GE27365"/>
<dbReference type="Proteomes" id="UP000002282">
    <property type="component" value="Chromosome 2R"/>
</dbReference>
<proteinExistence type="predicted"/>
<dbReference type="EMBL" id="CM000158">
    <property type="protein sequence ID" value="KRJ99100.1"/>
    <property type="molecule type" value="Genomic_DNA"/>
</dbReference>
<dbReference type="AlphaFoldDB" id="A0A0R1DPD2"/>
<name>A0A0R1DPD2_DROYA</name>
<gene>
    <name evidence="1" type="primary">Dyak\GE27365</name>
    <name evidence="1" type="synonym">GE27365</name>
    <name evidence="1" type="ORF">Dyak_GE27365</name>
</gene>
<sequence length="96" mass="11268">MFKLTQRIPISQLHLMDERGCFLILRDELSFTTSLMISYNMKWCILTYGPLTETRKSELVLFYICYKTGIMGVCQCKQLVFGNKINDKSKKRIMAE</sequence>
<reference evidence="1 2" key="2">
    <citation type="journal article" date="2007" name="PLoS Biol.">
        <title>Principles of genome evolution in the Drosophila melanogaster species group.</title>
        <authorList>
            <person name="Ranz J.M."/>
            <person name="Maurin D."/>
            <person name="Chan Y.S."/>
            <person name="von Grotthuss M."/>
            <person name="Hillier L.W."/>
            <person name="Roote J."/>
            <person name="Ashburner M."/>
            <person name="Bergman C.M."/>
        </authorList>
    </citation>
    <scope>NUCLEOTIDE SEQUENCE [LARGE SCALE GENOMIC DNA]</scope>
    <source>
        <strain evidence="2">Tai18E2 / Tucson 14021-0261.01</strain>
    </source>
</reference>